<feature type="transmembrane region" description="Helical" evidence="4">
    <location>
        <begin position="297"/>
        <end position="316"/>
    </location>
</feature>
<dbReference type="GO" id="GO:0016020">
    <property type="term" value="C:membrane"/>
    <property type="evidence" value="ECO:0007669"/>
    <property type="project" value="TreeGrafter"/>
</dbReference>
<dbReference type="AlphaFoldDB" id="A0A8S2DQX7"/>
<keyword evidence="4" id="KW-1133">Transmembrane helix</keyword>
<evidence type="ECO:0000259" key="5">
    <source>
        <dbReference type="Pfam" id="PF00501"/>
    </source>
</evidence>
<feature type="transmembrane region" description="Helical" evidence="4">
    <location>
        <begin position="6"/>
        <end position="22"/>
    </location>
</feature>
<keyword evidence="2" id="KW-0443">Lipid metabolism</keyword>
<dbReference type="EMBL" id="CAJNOK010006559">
    <property type="protein sequence ID" value="CAF1007493.1"/>
    <property type="molecule type" value="Genomic_DNA"/>
</dbReference>
<evidence type="ECO:0000313" key="6">
    <source>
        <dbReference type="EMBL" id="CAF1007493.1"/>
    </source>
</evidence>
<evidence type="ECO:0000256" key="1">
    <source>
        <dbReference type="ARBA" id="ARBA00022598"/>
    </source>
</evidence>
<dbReference type="Gene3D" id="3.40.50.12780">
    <property type="entry name" value="N-terminal domain of ligase-like"/>
    <property type="match status" value="1"/>
</dbReference>
<proteinExistence type="predicted"/>
<dbReference type="InterPro" id="IPR000873">
    <property type="entry name" value="AMP-dep_synth/lig_dom"/>
</dbReference>
<dbReference type="GO" id="GO:0005783">
    <property type="term" value="C:endoplasmic reticulum"/>
    <property type="evidence" value="ECO:0007669"/>
    <property type="project" value="TreeGrafter"/>
</dbReference>
<dbReference type="PROSITE" id="PS00455">
    <property type="entry name" value="AMP_BINDING"/>
    <property type="match status" value="1"/>
</dbReference>
<evidence type="ECO:0000313" key="8">
    <source>
        <dbReference type="Proteomes" id="UP000677228"/>
    </source>
</evidence>
<name>A0A8S2DQX7_9BILA</name>
<sequence>MIPTAIVAFTIIVIIFYIFRKRNQIKPRQTYAVEIDQFENIYVNFDCVNEGLKDYRTLNVQTVYEVIKHGVSLSAKKPLFCYRTSSDDQFQNYTYEQVFNTMHEVGSGIIHLGFKPSNDTFIGIYASTNVHYAMFLYSLCSFSFVSIGLYDSVGKDGLNFIIAHAELQIIFADELERVRKLLEWKQNDTWTLKLIISLLEPTDDLRQLAKQKQTKLISYDQLVKYGQQNRHEPVPPKPNDTAIVMYTSGSTGEPKGCVITHEQIICSVVGMSTAAGIISLTGDKVPRVLNFMPLAHLFGYMTCICVTFVGGTIGFWQGSVVKLMDDFRDFKPTILPIVPRLLNKLYDKVMSETTKKGFLTRALVQLAIRRKLAEIRRNNLKQNTIWDYLVFNKIRKNFGGQVDRVVCGSAPLLSDVADFTRAMFSCIFIEAYGQTECIVGCWQTAKDVPGYSDIGIPTTVNYLKLIDVHEKQYYTKNGVGEICIKSGAVFKCYLKDEEQTRKTIDEQGWLHTGDIGEWTKNNRLKIVDRKKNILKLSQGEYIAPEKIENVYSRSSFVNQIYIYGNSYQNFPVALVVLDDDYVQKWIKDKNIINVNLHNELIKNAILKELHERGKMNDLMSYEQVKNIAVISEPFTIENGLLTPTFKIRRYAVEKKYKQTLEGLYKNLQYNVSL</sequence>
<dbReference type="Pfam" id="PF00501">
    <property type="entry name" value="AMP-binding"/>
    <property type="match status" value="1"/>
</dbReference>
<evidence type="ECO:0000256" key="4">
    <source>
        <dbReference type="SAM" id="Phobius"/>
    </source>
</evidence>
<dbReference type="PANTHER" id="PTHR43272:SF89">
    <property type="entry name" value="LONG-CHAIN-FATTY-ACID--COA LIGASE"/>
    <property type="match status" value="1"/>
</dbReference>
<dbReference type="EC" id="6.2.1.3" evidence="3"/>
<gene>
    <name evidence="6" type="ORF">OVA965_LOCUS14871</name>
    <name evidence="7" type="ORF">TMI583_LOCUS14875</name>
</gene>
<evidence type="ECO:0000256" key="2">
    <source>
        <dbReference type="ARBA" id="ARBA00022832"/>
    </source>
</evidence>
<keyword evidence="4" id="KW-0472">Membrane</keyword>
<dbReference type="InterPro" id="IPR020845">
    <property type="entry name" value="AMP-binding_CS"/>
</dbReference>
<feature type="domain" description="AMP-dependent synthetase/ligase" evidence="5">
    <location>
        <begin position="88"/>
        <end position="494"/>
    </location>
</feature>
<evidence type="ECO:0000313" key="7">
    <source>
        <dbReference type="EMBL" id="CAF3776504.1"/>
    </source>
</evidence>
<dbReference type="GO" id="GO:0004467">
    <property type="term" value="F:long-chain fatty acid-CoA ligase activity"/>
    <property type="evidence" value="ECO:0007669"/>
    <property type="project" value="UniProtKB-EC"/>
</dbReference>
<keyword evidence="4" id="KW-0812">Transmembrane</keyword>
<evidence type="ECO:0000256" key="3">
    <source>
        <dbReference type="ARBA" id="ARBA00026121"/>
    </source>
</evidence>
<dbReference type="InterPro" id="IPR042099">
    <property type="entry name" value="ANL_N_sf"/>
</dbReference>
<dbReference type="SUPFAM" id="SSF56801">
    <property type="entry name" value="Acetyl-CoA synthetase-like"/>
    <property type="match status" value="1"/>
</dbReference>
<dbReference type="Proteomes" id="UP000677228">
    <property type="component" value="Unassembled WGS sequence"/>
</dbReference>
<dbReference type="PANTHER" id="PTHR43272">
    <property type="entry name" value="LONG-CHAIN-FATTY-ACID--COA LIGASE"/>
    <property type="match status" value="1"/>
</dbReference>
<organism evidence="6 8">
    <name type="scientific">Didymodactylos carnosus</name>
    <dbReference type="NCBI Taxonomy" id="1234261"/>
    <lineage>
        <taxon>Eukaryota</taxon>
        <taxon>Metazoa</taxon>
        <taxon>Spiralia</taxon>
        <taxon>Gnathifera</taxon>
        <taxon>Rotifera</taxon>
        <taxon>Eurotatoria</taxon>
        <taxon>Bdelloidea</taxon>
        <taxon>Philodinida</taxon>
        <taxon>Philodinidae</taxon>
        <taxon>Didymodactylos</taxon>
    </lineage>
</organism>
<comment type="caution">
    <text evidence="6">The sequence shown here is derived from an EMBL/GenBank/DDBJ whole genome shotgun (WGS) entry which is preliminary data.</text>
</comment>
<reference evidence="6" key="1">
    <citation type="submission" date="2021-02" db="EMBL/GenBank/DDBJ databases">
        <authorList>
            <person name="Nowell W R."/>
        </authorList>
    </citation>
    <scope>NUCLEOTIDE SEQUENCE</scope>
</reference>
<dbReference type="Proteomes" id="UP000682733">
    <property type="component" value="Unassembled WGS sequence"/>
</dbReference>
<protein>
    <recommendedName>
        <fullName evidence="3">long-chain-fatty-acid--CoA ligase</fullName>
        <ecNumber evidence="3">6.2.1.3</ecNumber>
    </recommendedName>
</protein>
<keyword evidence="2" id="KW-0276">Fatty acid metabolism</keyword>
<dbReference type="EMBL" id="CAJOBA010006568">
    <property type="protein sequence ID" value="CAF3776504.1"/>
    <property type="molecule type" value="Genomic_DNA"/>
</dbReference>
<keyword evidence="1" id="KW-0436">Ligase</keyword>
<accession>A0A8S2DQX7</accession>